<keyword evidence="2" id="KW-0732">Signal</keyword>
<evidence type="ECO:0008006" key="5">
    <source>
        <dbReference type="Google" id="ProtNLM"/>
    </source>
</evidence>
<proteinExistence type="predicted"/>
<comment type="caution">
    <text evidence="3">The sequence shown here is derived from an EMBL/GenBank/DDBJ whole genome shotgun (WGS) entry which is preliminary data.</text>
</comment>
<evidence type="ECO:0000313" key="4">
    <source>
        <dbReference type="Proteomes" id="UP000051913"/>
    </source>
</evidence>
<dbReference type="EMBL" id="LLXX01000023">
    <property type="protein sequence ID" value="KRR12947.1"/>
    <property type="molecule type" value="Genomic_DNA"/>
</dbReference>
<protein>
    <recommendedName>
        <fullName evidence="5">Cysteine rich repeat-containing protein</fullName>
    </recommendedName>
</protein>
<organism evidence="3 4">
    <name type="scientific">Bradyrhizobium valentinum</name>
    <dbReference type="NCBI Taxonomy" id="1518501"/>
    <lineage>
        <taxon>Bacteria</taxon>
        <taxon>Pseudomonadati</taxon>
        <taxon>Pseudomonadota</taxon>
        <taxon>Alphaproteobacteria</taxon>
        <taxon>Hyphomicrobiales</taxon>
        <taxon>Nitrobacteraceae</taxon>
        <taxon>Bradyrhizobium</taxon>
    </lineage>
</organism>
<feature type="compositionally biased region" description="Basic residues" evidence="1">
    <location>
        <begin position="108"/>
        <end position="120"/>
    </location>
</feature>
<gene>
    <name evidence="3" type="ORF">CP49_31480</name>
</gene>
<sequence>MTIFRAGNFQLGLLLAAVLQVSIGPAAGQAYTPEQEQACTADAFRLCSSDIPDISRVTACMVAKKSQLSPACRAHFRPDPEPAAAAARPVGRPTVIRPATPRKAVSAKPRKTKKPAKRAT</sequence>
<name>A0A0R3M5W9_9BRAD</name>
<dbReference type="OrthoDB" id="8245037at2"/>
<evidence type="ECO:0000256" key="1">
    <source>
        <dbReference type="SAM" id="MobiDB-lite"/>
    </source>
</evidence>
<dbReference type="Proteomes" id="UP000051913">
    <property type="component" value="Unassembled WGS sequence"/>
</dbReference>
<evidence type="ECO:0000313" key="3">
    <source>
        <dbReference type="EMBL" id="KRR12947.1"/>
    </source>
</evidence>
<reference evidence="3 4" key="1">
    <citation type="submission" date="2014-03" db="EMBL/GenBank/DDBJ databases">
        <title>Bradyrhizobium valentinum sp. nov., isolated from effective nodules of Lupinus mariae-josephae, a lupine endemic of basic-lime soils in Eastern Spain.</title>
        <authorList>
            <person name="Duran D."/>
            <person name="Rey L."/>
            <person name="Navarro A."/>
            <person name="Busquets A."/>
            <person name="Imperial J."/>
            <person name="Ruiz-Argueso T."/>
        </authorList>
    </citation>
    <scope>NUCLEOTIDE SEQUENCE [LARGE SCALE GENOMIC DNA]</scope>
    <source>
        <strain evidence="3 4">LmjM3</strain>
    </source>
</reference>
<feature type="signal peptide" evidence="2">
    <location>
        <begin position="1"/>
        <end position="26"/>
    </location>
</feature>
<evidence type="ECO:0000256" key="2">
    <source>
        <dbReference type="SAM" id="SignalP"/>
    </source>
</evidence>
<dbReference type="RefSeq" id="WP_057848737.1">
    <property type="nucleotide sequence ID" value="NZ_LLXX01000023.1"/>
</dbReference>
<feature type="region of interest" description="Disordered" evidence="1">
    <location>
        <begin position="79"/>
        <end position="120"/>
    </location>
</feature>
<feature type="compositionally biased region" description="Low complexity" evidence="1">
    <location>
        <begin position="82"/>
        <end position="93"/>
    </location>
</feature>
<dbReference type="AlphaFoldDB" id="A0A0R3M5W9"/>
<keyword evidence="4" id="KW-1185">Reference proteome</keyword>
<feature type="chain" id="PRO_5009797235" description="Cysteine rich repeat-containing protein" evidence="2">
    <location>
        <begin position="27"/>
        <end position="120"/>
    </location>
</feature>
<accession>A0A0R3M5W9</accession>